<comment type="caution">
    <text evidence="4">The sequence shown here is derived from an EMBL/GenBank/DDBJ whole genome shotgun (WGS) entry which is preliminary data.</text>
</comment>
<evidence type="ECO:0000313" key="4">
    <source>
        <dbReference type="EMBL" id="TGL04587.1"/>
    </source>
</evidence>
<dbReference type="InterPro" id="IPR036844">
    <property type="entry name" value="Hint_dom_sf"/>
</dbReference>
<evidence type="ECO:0000256" key="1">
    <source>
        <dbReference type="SAM" id="MobiDB-lite"/>
    </source>
</evidence>
<keyword evidence="2" id="KW-1133">Transmembrane helix</keyword>
<protein>
    <recommendedName>
        <fullName evidence="3">Hint domain-containing protein</fullName>
    </recommendedName>
</protein>
<dbReference type="CDD" id="cd00081">
    <property type="entry name" value="Hint"/>
    <property type="match status" value="1"/>
</dbReference>
<gene>
    <name evidence="4" type="ORF">EHQ31_06530</name>
</gene>
<keyword evidence="5" id="KW-1185">Reference proteome</keyword>
<keyword evidence="2" id="KW-0812">Transmembrane</keyword>
<dbReference type="Pfam" id="PF07591">
    <property type="entry name" value="PT-HINT"/>
    <property type="match status" value="1"/>
</dbReference>
<accession>A0ABY2LVW6</accession>
<proteinExistence type="predicted"/>
<feature type="compositionally biased region" description="Polar residues" evidence="1">
    <location>
        <begin position="816"/>
        <end position="828"/>
    </location>
</feature>
<dbReference type="SMART" id="SM00306">
    <property type="entry name" value="HintN"/>
    <property type="match status" value="1"/>
</dbReference>
<feature type="transmembrane region" description="Helical" evidence="2">
    <location>
        <begin position="146"/>
        <end position="169"/>
    </location>
</feature>
<reference evidence="5" key="1">
    <citation type="journal article" date="2019" name="PLoS Negl. Trop. Dis.">
        <title>Revisiting the worldwide diversity of Leptospira species in the environment.</title>
        <authorList>
            <person name="Vincent A.T."/>
            <person name="Schiettekatte O."/>
            <person name="Bourhy P."/>
            <person name="Veyrier F.J."/>
            <person name="Picardeau M."/>
        </authorList>
    </citation>
    <scope>NUCLEOTIDE SEQUENCE [LARGE SCALE GENOMIC DNA]</scope>
    <source>
        <strain evidence="5">201800278</strain>
    </source>
</reference>
<dbReference type="Proteomes" id="UP000297465">
    <property type="component" value="Unassembled WGS sequence"/>
</dbReference>
<dbReference type="Gene3D" id="2.170.16.10">
    <property type="entry name" value="Hedgehog/Intein (Hint) domain"/>
    <property type="match status" value="1"/>
</dbReference>
<evidence type="ECO:0000313" key="5">
    <source>
        <dbReference type="Proteomes" id="UP000297465"/>
    </source>
</evidence>
<name>A0ABY2LVW6_9LEPT</name>
<dbReference type="RefSeq" id="WP_135582926.1">
    <property type="nucleotide sequence ID" value="NZ_RQFO01000007.1"/>
</dbReference>
<feature type="compositionally biased region" description="Polar residues" evidence="1">
    <location>
        <begin position="852"/>
        <end position="861"/>
    </location>
</feature>
<evidence type="ECO:0000259" key="3">
    <source>
        <dbReference type="SMART" id="SM00306"/>
    </source>
</evidence>
<dbReference type="InterPro" id="IPR006141">
    <property type="entry name" value="Intein_N"/>
</dbReference>
<feature type="non-terminal residue" evidence="4">
    <location>
        <position position="1"/>
    </location>
</feature>
<dbReference type="PROSITE" id="PS50817">
    <property type="entry name" value="INTEIN_N_TER"/>
    <property type="match status" value="1"/>
</dbReference>
<feature type="transmembrane region" description="Helical" evidence="2">
    <location>
        <begin position="175"/>
        <end position="194"/>
    </location>
</feature>
<feature type="compositionally biased region" description="Low complexity" evidence="1">
    <location>
        <begin position="878"/>
        <end position="891"/>
    </location>
</feature>
<dbReference type="EMBL" id="RQFO01000007">
    <property type="protein sequence ID" value="TGL04587.1"/>
    <property type="molecule type" value="Genomic_DNA"/>
</dbReference>
<feature type="domain" description="Hint" evidence="3">
    <location>
        <begin position="558"/>
        <end position="665"/>
    </location>
</feature>
<sequence length="927" mass="98400">KQTFDPEKSENREIAVTMFDPKAMARVAQAAQSALGQLATDPQKMFEFNSADEKGKEAMIESAKNSGYLVGPTVGGTFGTHHFNQFYPILKMKEKYNEIKAEGEALNGNGFANAVGGVVSVATGGIINAKTAAKFMNDNGDVIDTIATVAAVIAAPFTGGASLLVLAAYKAVQGAYAGGVLGAAAGAITGLAAGGQMFGANLEMSYSYADGFGASVGAGVKGVTVGVSYSDQAGFGASISAGVGPLSVGINYSQQGGFGTSVGFKTGNIQVGLSYSEQDGFSGQIGAAGGGMRGGLNYSKADGLGVYAGKMLGQGALSNTTSAEVGWNREKGFQASYGSDEARATFSQKDGFGAKLSGEFAGVGGNLEFTQRGGFSASLSGEIMEGVKGTVSFNSKTGFEASVSGEIAGKNLSLGISEGGKLSFNHSNVGQEESLFINSMDELQSKNDSDIQKAKQAIVEKSFEKYKKTMIELNPDLAEYANDPKKLQDKIKELDEGGNLNHPGDKEKDNAVVDSGQSRDSIFSKVGGAIADLGTSFLGTRVSSGMGYVDEKGVFHQRTCFVAGTKVHTKDGLKNIEDIQVGDEVLSKSDETGEVSYRKVVETFIRQTEAIYTVSFTDGTTLETTWNHPFRVKNQGHALEKFSIETTDWVEAKDLHPGDVALGADGKELVITDITIDEREETVYNFEVAEYHTYFVGEVGVWVHNRGVEDYKILVQAAEAASLQTAKLPPQLQRPLMAGAYTILGIAAVGITGGIIYDSIMGNGNQNDSNGSKNKLQGDPGRYLDVSPIEAEEMRKQGLDPLNRKDVDSYLAPIGNNKSRLSTSTPIDQNRLYPGDPNGTVRNQIPAGWLTDPSNKKNNGTRFYDPKNERGNNIRVMPGNPNSPNPAQQSPYVKWVKDGKVRDVNGNPLKDGDQPEAHIPREQFRMN</sequence>
<evidence type="ECO:0000256" key="2">
    <source>
        <dbReference type="SAM" id="Phobius"/>
    </source>
</evidence>
<feature type="transmembrane region" description="Helical" evidence="2">
    <location>
        <begin position="736"/>
        <end position="757"/>
    </location>
</feature>
<feature type="region of interest" description="Disordered" evidence="1">
    <location>
        <begin position="811"/>
        <end position="927"/>
    </location>
</feature>
<keyword evidence="2" id="KW-0472">Membrane</keyword>
<feature type="compositionally biased region" description="Basic and acidic residues" evidence="1">
    <location>
        <begin position="910"/>
        <end position="927"/>
    </location>
</feature>
<dbReference type="InterPro" id="IPR003587">
    <property type="entry name" value="Hint_dom_N"/>
</dbReference>
<organism evidence="4 5">
    <name type="scientific">Leptospira montravelensis</name>
    <dbReference type="NCBI Taxonomy" id="2484961"/>
    <lineage>
        <taxon>Bacteria</taxon>
        <taxon>Pseudomonadati</taxon>
        <taxon>Spirochaetota</taxon>
        <taxon>Spirochaetia</taxon>
        <taxon>Leptospirales</taxon>
        <taxon>Leptospiraceae</taxon>
        <taxon>Leptospira</taxon>
    </lineage>
</organism>
<dbReference type="SUPFAM" id="SSF51294">
    <property type="entry name" value="Hedgehog/intein (Hint) domain"/>
    <property type="match status" value="1"/>
</dbReference>